<accession>A0A0C3EV46</accession>
<evidence type="ECO:0000313" key="2">
    <source>
        <dbReference type="Proteomes" id="UP000054166"/>
    </source>
</evidence>
<proteinExistence type="predicted"/>
<dbReference type="EMBL" id="KN833190">
    <property type="protein sequence ID" value="KIM71899.1"/>
    <property type="molecule type" value="Genomic_DNA"/>
</dbReference>
<dbReference type="InParanoid" id="A0A0C3EV46"/>
<organism evidence="1 2">
    <name type="scientific">Piloderma croceum (strain F 1598)</name>
    <dbReference type="NCBI Taxonomy" id="765440"/>
    <lineage>
        <taxon>Eukaryota</taxon>
        <taxon>Fungi</taxon>
        <taxon>Dikarya</taxon>
        <taxon>Basidiomycota</taxon>
        <taxon>Agaricomycotina</taxon>
        <taxon>Agaricomycetes</taxon>
        <taxon>Agaricomycetidae</taxon>
        <taxon>Atheliales</taxon>
        <taxon>Atheliaceae</taxon>
        <taxon>Piloderma</taxon>
    </lineage>
</organism>
<name>A0A0C3EV46_PILCF</name>
<dbReference type="Proteomes" id="UP000054166">
    <property type="component" value="Unassembled WGS sequence"/>
</dbReference>
<reference evidence="1 2" key="1">
    <citation type="submission" date="2014-04" db="EMBL/GenBank/DDBJ databases">
        <authorList>
            <consortium name="DOE Joint Genome Institute"/>
            <person name="Kuo A."/>
            <person name="Tarkka M."/>
            <person name="Buscot F."/>
            <person name="Kohler A."/>
            <person name="Nagy L.G."/>
            <person name="Floudas D."/>
            <person name="Copeland A."/>
            <person name="Barry K.W."/>
            <person name="Cichocki N."/>
            <person name="Veneault-Fourrey C."/>
            <person name="LaButti K."/>
            <person name="Lindquist E.A."/>
            <person name="Lipzen A."/>
            <person name="Lundell T."/>
            <person name="Morin E."/>
            <person name="Murat C."/>
            <person name="Sun H."/>
            <person name="Tunlid A."/>
            <person name="Henrissat B."/>
            <person name="Grigoriev I.V."/>
            <person name="Hibbett D.S."/>
            <person name="Martin F."/>
            <person name="Nordberg H.P."/>
            <person name="Cantor M.N."/>
            <person name="Hua S.X."/>
        </authorList>
    </citation>
    <scope>NUCLEOTIDE SEQUENCE [LARGE SCALE GENOMIC DNA]</scope>
    <source>
        <strain evidence="1 2">F 1598</strain>
    </source>
</reference>
<evidence type="ECO:0000313" key="1">
    <source>
        <dbReference type="EMBL" id="KIM71899.1"/>
    </source>
</evidence>
<dbReference type="HOGENOM" id="CLU_2528281_0_0_1"/>
<sequence>MSLIRVAWSLELQGRVEWWGDGLVEFQRVTGWKWRMRCRGLWLDRSPVTYTGCVFSRYLHTNLASHVYEQTHDADGRPSPACGS</sequence>
<protein>
    <submittedName>
        <fullName evidence="1">Uncharacterized protein</fullName>
    </submittedName>
</protein>
<dbReference type="AlphaFoldDB" id="A0A0C3EV46"/>
<gene>
    <name evidence="1" type="ORF">PILCRDRAFT_748124</name>
</gene>
<reference evidence="2" key="2">
    <citation type="submission" date="2015-01" db="EMBL/GenBank/DDBJ databases">
        <title>Evolutionary Origins and Diversification of the Mycorrhizal Mutualists.</title>
        <authorList>
            <consortium name="DOE Joint Genome Institute"/>
            <consortium name="Mycorrhizal Genomics Consortium"/>
            <person name="Kohler A."/>
            <person name="Kuo A."/>
            <person name="Nagy L.G."/>
            <person name="Floudas D."/>
            <person name="Copeland A."/>
            <person name="Barry K.W."/>
            <person name="Cichocki N."/>
            <person name="Veneault-Fourrey C."/>
            <person name="LaButti K."/>
            <person name="Lindquist E.A."/>
            <person name="Lipzen A."/>
            <person name="Lundell T."/>
            <person name="Morin E."/>
            <person name="Murat C."/>
            <person name="Riley R."/>
            <person name="Ohm R."/>
            <person name="Sun H."/>
            <person name="Tunlid A."/>
            <person name="Henrissat B."/>
            <person name="Grigoriev I.V."/>
            <person name="Hibbett D.S."/>
            <person name="Martin F."/>
        </authorList>
    </citation>
    <scope>NUCLEOTIDE SEQUENCE [LARGE SCALE GENOMIC DNA]</scope>
    <source>
        <strain evidence="2">F 1598</strain>
    </source>
</reference>
<keyword evidence="2" id="KW-1185">Reference proteome</keyword>